<dbReference type="Proteomes" id="UP000651112">
    <property type="component" value="Unassembled WGS sequence"/>
</dbReference>
<accession>A0ABR7XRP1</accession>
<name>A0ABR7XRP1_9SPHI</name>
<evidence type="ECO:0000313" key="1">
    <source>
        <dbReference type="EMBL" id="MBD1421845.1"/>
    </source>
</evidence>
<comment type="caution">
    <text evidence="1">The sequence shown here is derived from an EMBL/GenBank/DDBJ whole genome shotgun (WGS) entry which is preliminary data.</text>
</comment>
<gene>
    <name evidence="1" type="ORF">H8B21_09725</name>
</gene>
<organism evidence="1 2">
    <name type="scientific">Sphingobacterium chuzhouense</name>
    <dbReference type="NCBI Taxonomy" id="1742264"/>
    <lineage>
        <taxon>Bacteria</taxon>
        <taxon>Pseudomonadati</taxon>
        <taxon>Bacteroidota</taxon>
        <taxon>Sphingobacteriia</taxon>
        <taxon>Sphingobacteriales</taxon>
        <taxon>Sphingobacteriaceae</taxon>
        <taxon>Sphingobacterium</taxon>
    </lineage>
</organism>
<sequence>MYDNLDPYSQESIYPAKYDTIVGYIGYERVEIELLKAGRIPSNRIYMGKAQKTVVEYDNKKVVIDSVVSWVNITGLTVSKLYRFKIYTEDEYNNKSVPQEIALIPYTQSELSTIAVQSPRVLASPTTAVLDWTSNMSSILLDYYDLSYSYTDNTGVKREGERKENPRIFAGNLNPGQQITIDVNYRVVPKVNGEPILDTVELHQPVVFNMPTASSLFQPAEPEVLIANGITTFSAEGVSTIRKLVFPVHTSSLQDLFYFSNLEEIDLTGGDIFEMKTISYNRNSVVATLGGGEFLPYVRRVGDMPDVNARFLIDLLENDLVRKVKYIPHSLGIDHLLTEYIQSGKVELVQTPQEALIPFKFLINGTVQAANWKIELEENPGSYPTGTDLINIIRAVPGDRSSAFAFILPPEYEFNAEEYKYLRFKVYAPDKASFNGTFAANFQRLWPRFMNYLWAFSTESSYGQQLWNTVANDYRIPDANLQQWYDMEVNLANMIGKHNRVIVINIGGEPSGTFTVPKPIVYYFANFRLTKQ</sequence>
<reference evidence="1 2" key="1">
    <citation type="submission" date="2020-08" db="EMBL/GenBank/DDBJ databases">
        <title>Sphingobacterium sp. DN00404 isolated from aquaculture water.</title>
        <authorList>
            <person name="Zhang M."/>
        </authorList>
    </citation>
    <scope>NUCLEOTIDE SEQUENCE [LARGE SCALE GENOMIC DNA]</scope>
    <source>
        <strain evidence="1 2">KCTC 42746</strain>
    </source>
</reference>
<keyword evidence="2" id="KW-1185">Reference proteome</keyword>
<proteinExistence type="predicted"/>
<protein>
    <submittedName>
        <fullName evidence="1">Uncharacterized protein</fullName>
    </submittedName>
</protein>
<dbReference type="EMBL" id="JACNYL010000002">
    <property type="protein sequence ID" value="MBD1421845.1"/>
    <property type="molecule type" value="Genomic_DNA"/>
</dbReference>
<evidence type="ECO:0000313" key="2">
    <source>
        <dbReference type="Proteomes" id="UP000651112"/>
    </source>
</evidence>